<evidence type="ECO:0000313" key="3">
    <source>
        <dbReference type="Proteomes" id="UP000285575"/>
    </source>
</evidence>
<gene>
    <name evidence="2" type="ORF">EOE66_13040</name>
</gene>
<sequence length="535" mass="54772">MKCPRLGLRSAGLGAVAAGLLLAACGGGGGDGGGSGGSTQPLVTPSSGTYAWVLRAEGRTDALRYALSLVHPQDSATEVPIEAASASVTDARLVATGTVDGATQQSGALEPHALVYIVGGDVRRVPLRANGQPPLSRVSRAGTSSACRFVIDAVDHANPERSRFIVATAGADGQCGTADDGRGELRLDATLGLVFAPLGTDAPLAVLRDGATLAPAAWLLPTQVQPWAAAAGAVSFRSANQPVQRVLQAAPRTLLVESANGVSVVEVGADLRVTETAIPSMASTGWQGVGHDATHFFAFRNGGTEASPNWTLQRVSRSAPSATTLATASGQVTLASMGQDVLYATVLGSSTVQTLRLPKAVPNAFTTLDSGNPSAQFTTVITGGADVHLLWRVTGLNTGSPVYTVQMVNESGTALYTGTGGFSLGLADAGRVDFRRSESRSRFLFAENYGSRLFGDATLVVYDSAMRSATRVGQLPGNAEFGVDLVFANALAGPTAAAGGFAARSISGVVQASNARIFSFDPAVANSLRYTSRQP</sequence>
<dbReference type="AlphaFoldDB" id="A0A437RE91"/>
<organism evidence="2 3">
    <name type="scientific">Rubrivivax rivuli</name>
    <dbReference type="NCBI Taxonomy" id="1862385"/>
    <lineage>
        <taxon>Bacteria</taxon>
        <taxon>Pseudomonadati</taxon>
        <taxon>Pseudomonadota</taxon>
        <taxon>Betaproteobacteria</taxon>
        <taxon>Burkholderiales</taxon>
        <taxon>Sphaerotilaceae</taxon>
        <taxon>Rubrivivax</taxon>
    </lineage>
</organism>
<keyword evidence="3" id="KW-1185">Reference proteome</keyword>
<protein>
    <recommendedName>
        <fullName evidence="4">Lipoprotein</fullName>
    </recommendedName>
</protein>
<evidence type="ECO:0000313" key="2">
    <source>
        <dbReference type="EMBL" id="RVU45080.1"/>
    </source>
</evidence>
<reference evidence="2 3" key="1">
    <citation type="submission" date="2019-01" db="EMBL/GenBank/DDBJ databases">
        <authorList>
            <person name="Chen W.-M."/>
        </authorList>
    </citation>
    <scope>NUCLEOTIDE SEQUENCE [LARGE SCALE GENOMIC DNA]</scope>
    <source>
        <strain evidence="2 3">KYPY4</strain>
    </source>
</reference>
<dbReference type="OrthoDB" id="9177058at2"/>
<dbReference type="Proteomes" id="UP000285575">
    <property type="component" value="Unassembled WGS sequence"/>
</dbReference>
<proteinExistence type="predicted"/>
<name>A0A437RE91_9BURK</name>
<feature type="chain" id="PRO_5019163150" description="Lipoprotein" evidence="1">
    <location>
        <begin position="24"/>
        <end position="535"/>
    </location>
</feature>
<evidence type="ECO:0000256" key="1">
    <source>
        <dbReference type="SAM" id="SignalP"/>
    </source>
</evidence>
<dbReference type="EMBL" id="SACR01000004">
    <property type="protein sequence ID" value="RVU45080.1"/>
    <property type="molecule type" value="Genomic_DNA"/>
</dbReference>
<accession>A0A437RE91</accession>
<feature type="signal peptide" evidence="1">
    <location>
        <begin position="1"/>
        <end position="23"/>
    </location>
</feature>
<evidence type="ECO:0008006" key="4">
    <source>
        <dbReference type="Google" id="ProtNLM"/>
    </source>
</evidence>
<dbReference type="PROSITE" id="PS51257">
    <property type="entry name" value="PROKAR_LIPOPROTEIN"/>
    <property type="match status" value="1"/>
</dbReference>
<dbReference type="RefSeq" id="WP_128229144.1">
    <property type="nucleotide sequence ID" value="NZ_SACR01000004.1"/>
</dbReference>
<comment type="caution">
    <text evidence="2">The sequence shown here is derived from an EMBL/GenBank/DDBJ whole genome shotgun (WGS) entry which is preliminary data.</text>
</comment>
<keyword evidence="1" id="KW-0732">Signal</keyword>